<feature type="transmembrane region" description="Helical" evidence="1">
    <location>
        <begin position="21"/>
        <end position="40"/>
    </location>
</feature>
<name>A0A5B8XEJ8_9RICK</name>
<feature type="transmembrane region" description="Helical" evidence="1">
    <location>
        <begin position="161"/>
        <end position="183"/>
    </location>
</feature>
<evidence type="ECO:0000313" key="2">
    <source>
        <dbReference type="EMBL" id="QED23742.1"/>
    </source>
</evidence>
<feature type="transmembrane region" description="Helical" evidence="1">
    <location>
        <begin position="52"/>
        <end position="75"/>
    </location>
</feature>
<keyword evidence="1" id="KW-1133">Transmembrane helix</keyword>
<proteinExistence type="predicted"/>
<accession>A0A5B8XEJ8</accession>
<dbReference type="AlphaFoldDB" id="A0A5B8XEJ8"/>
<sequence>MFQNMRGIFLHTIYSARRDRFIIGILFGMIIASIIAGFLGSTSIVESDQMRVIYASATCRFIIMIGMMVFISFHIKRLFENKEMDVFLSRIPSRASIIYSFVSSFLLISFVLIAQAVFIMCVIYMQDFVNIMYWGLTLMLEAAVVVTMSLLLSIAIRSSTLGLLMCFGGYFISRVIGNFVAYIDMSKAGLSFNSITEVILKILSVIIPRLDLFAKSDFIVYGSYSLTSTGILLAQAICYSIFITFVAIFDIRMREF</sequence>
<dbReference type="EMBL" id="CP029077">
    <property type="protein sequence ID" value="QED23742.1"/>
    <property type="molecule type" value="Genomic_DNA"/>
</dbReference>
<reference evidence="2 3" key="1">
    <citation type="journal article" date="2019" name="ISME J.">
        <title>Deianiraea, an extracellular bacterium associated with the ciliate Paramecium, suggests an alternative scenario for the evolution of Rickettsiales.</title>
        <authorList>
            <person name="Castelli M."/>
            <person name="Sabaneyeva E."/>
            <person name="Lanzoni O."/>
            <person name="Lebedeva N."/>
            <person name="Floriano A.M."/>
            <person name="Gaiarsa S."/>
            <person name="Benken K."/>
            <person name="Modeo L."/>
            <person name="Bandi C."/>
            <person name="Potekhin A."/>
            <person name="Sassera D."/>
            <person name="Petroni G."/>
        </authorList>
    </citation>
    <scope>NUCLEOTIDE SEQUENCE [LARGE SCALE GENOMIC DNA]</scope>
    <source>
        <strain evidence="2">CyL4-1</strain>
    </source>
</reference>
<feature type="transmembrane region" description="Helical" evidence="1">
    <location>
        <begin position="96"/>
        <end position="125"/>
    </location>
</feature>
<gene>
    <name evidence="2" type="ORF">Deia_00955</name>
</gene>
<organism evidence="2 3">
    <name type="scientific">Candidatus Deianiraea vastatrix</name>
    <dbReference type="NCBI Taxonomy" id="2163644"/>
    <lineage>
        <taxon>Bacteria</taxon>
        <taxon>Pseudomonadati</taxon>
        <taxon>Pseudomonadota</taxon>
        <taxon>Alphaproteobacteria</taxon>
        <taxon>Rickettsiales</taxon>
        <taxon>Candidatus Deianiraeaceae</taxon>
        <taxon>Candidatus Deianiraea</taxon>
    </lineage>
</organism>
<keyword evidence="1" id="KW-0812">Transmembrane</keyword>
<keyword evidence="1" id="KW-0472">Membrane</keyword>
<protein>
    <submittedName>
        <fullName evidence="2">Uncharacterized protein</fullName>
    </submittedName>
</protein>
<feature type="transmembrane region" description="Helical" evidence="1">
    <location>
        <begin position="231"/>
        <end position="251"/>
    </location>
</feature>
<feature type="transmembrane region" description="Helical" evidence="1">
    <location>
        <begin position="131"/>
        <end position="154"/>
    </location>
</feature>
<evidence type="ECO:0000256" key="1">
    <source>
        <dbReference type="SAM" id="Phobius"/>
    </source>
</evidence>
<keyword evidence="3" id="KW-1185">Reference proteome</keyword>
<evidence type="ECO:0000313" key="3">
    <source>
        <dbReference type="Proteomes" id="UP000321934"/>
    </source>
</evidence>
<dbReference type="Proteomes" id="UP000321934">
    <property type="component" value="Chromosome"/>
</dbReference>